<dbReference type="EMBL" id="JAEHOC010000007">
    <property type="protein sequence ID" value="KAG2440030.1"/>
    <property type="molecule type" value="Genomic_DNA"/>
</dbReference>
<feature type="domain" description="Protein kinase" evidence="5">
    <location>
        <begin position="2151"/>
        <end position="2647"/>
    </location>
</feature>
<keyword evidence="4" id="KW-0812">Transmembrane</keyword>
<evidence type="ECO:0000256" key="3">
    <source>
        <dbReference type="SAM" id="MobiDB-lite"/>
    </source>
</evidence>
<feature type="region of interest" description="Disordered" evidence="3">
    <location>
        <begin position="2286"/>
        <end position="2320"/>
    </location>
</feature>
<accession>A0A835TLQ1</accession>
<feature type="region of interest" description="Disordered" evidence="3">
    <location>
        <begin position="724"/>
        <end position="743"/>
    </location>
</feature>
<dbReference type="PANTHER" id="PTHR31212">
    <property type="entry name" value="ALPHA-KETOGLUTARATE-DEPENDENT DIOXYGENASE ALKB HOMOLOG 3"/>
    <property type="match status" value="1"/>
</dbReference>
<dbReference type="GO" id="GO:0005524">
    <property type="term" value="F:ATP binding"/>
    <property type="evidence" value="ECO:0007669"/>
    <property type="project" value="UniProtKB-UniRule"/>
</dbReference>
<feature type="compositionally biased region" description="Basic and acidic residues" evidence="3">
    <location>
        <begin position="1842"/>
        <end position="1851"/>
    </location>
</feature>
<evidence type="ECO:0000259" key="5">
    <source>
        <dbReference type="PROSITE" id="PS50011"/>
    </source>
</evidence>
<feature type="compositionally biased region" description="Low complexity" evidence="3">
    <location>
        <begin position="151"/>
        <end position="161"/>
    </location>
</feature>
<feature type="binding site" evidence="2">
    <location>
        <position position="2178"/>
    </location>
    <ligand>
        <name>ATP</name>
        <dbReference type="ChEBI" id="CHEBI:30616"/>
    </ligand>
</feature>
<keyword evidence="2" id="KW-0067">ATP-binding</keyword>
<proteinExistence type="inferred from homology"/>
<evidence type="ECO:0000256" key="4">
    <source>
        <dbReference type="SAM" id="Phobius"/>
    </source>
</evidence>
<keyword evidence="2" id="KW-0547">Nucleotide-binding</keyword>
<dbReference type="InterPro" id="IPR008266">
    <property type="entry name" value="Tyr_kinase_AS"/>
</dbReference>
<dbReference type="Pfam" id="PF00069">
    <property type="entry name" value="Pkinase"/>
    <property type="match status" value="1"/>
</dbReference>
<comment type="similarity">
    <text evidence="1">Belongs to the alkB family.</text>
</comment>
<gene>
    <name evidence="7" type="ORF">HXX76_004147</name>
</gene>
<dbReference type="InterPro" id="IPR005123">
    <property type="entry name" value="Oxoglu/Fe-dep_dioxygenase_dom"/>
</dbReference>
<feature type="region of interest" description="Disordered" evidence="3">
    <location>
        <begin position="2486"/>
        <end position="2505"/>
    </location>
</feature>
<feature type="compositionally biased region" description="Low complexity" evidence="3">
    <location>
        <begin position="2297"/>
        <end position="2312"/>
    </location>
</feature>
<dbReference type="InterPro" id="IPR011009">
    <property type="entry name" value="Kinase-like_dom_sf"/>
</dbReference>
<dbReference type="Gene3D" id="2.60.120.590">
    <property type="entry name" value="Alpha-ketoglutarate-dependent dioxygenase AlkB-like"/>
    <property type="match status" value="1"/>
</dbReference>
<feature type="transmembrane region" description="Helical" evidence="4">
    <location>
        <begin position="1545"/>
        <end position="1565"/>
    </location>
</feature>
<dbReference type="PROSITE" id="PS00109">
    <property type="entry name" value="PROTEIN_KINASE_TYR"/>
    <property type="match status" value="1"/>
</dbReference>
<feature type="region of interest" description="Disordered" evidence="3">
    <location>
        <begin position="1891"/>
        <end position="1920"/>
    </location>
</feature>
<dbReference type="GO" id="GO:0006307">
    <property type="term" value="P:DNA alkylation repair"/>
    <property type="evidence" value="ECO:0007669"/>
    <property type="project" value="InterPro"/>
</dbReference>
<dbReference type="InterPro" id="IPR027450">
    <property type="entry name" value="AlkB-like"/>
</dbReference>
<organism evidence="7 8">
    <name type="scientific">Chlamydomonas incerta</name>
    <dbReference type="NCBI Taxonomy" id="51695"/>
    <lineage>
        <taxon>Eukaryota</taxon>
        <taxon>Viridiplantae</taxon>
        <taxon>Chlorophyta</taxon>
        <taxon>core chlorophytes</taxon>
        <taxon>Chlorophyceae</taxon>
        <taxon>CS clade</taxon>
        <taxon>Chlamydomonadales</taxon>
        <taxon>Chlamydomonadaceae</taxon>
        <taxon>Chlamydomonas</taxon>
    </lineage>
</organism>
<dbReference type="GO" id="GO:0004672">
    <property type="term" value="F:protein kinase activity"/>
    <property type="evidence" value="ECO:0007669"/>
    <property type="project" value="InterPro"/>
</dbReference>
<evidence type="ECO:0008006" key="9">
    <source>
        <dbReference type="Google" id="ProtNLM"/>
    </source>
</evidence>
<keyword evidence="4" id="KW-0472">Membrane</keyword>
<dbReference type="InterPro" id="IPR001245">
    <property type="entry name" value="Ser-Thr/Tyr_kinase_cat_dom"/>
</dbReference>
<feature type="domain" description="Fe2OG dioxygenase" evidence="6">
    <location>
        <begin position="910"/>
        <end position="1009"/>
    </location>
</feature>
<dbReference type="InterPro" id="IPR032854">
    <property type="entry name" value="ALKBH3"/>
</dbReference>
<feature type="compositionally biased region" description="Gly residues" evidence="3">
    <location>
        <begin position="733"/>
        <end position="742"/>
    </location>
</feature>
<evidence type="ECO:0000256" key="2">
    <source>
        <dbReference type="PROSITE-ProRule" id="PRU10141"/>
    </source>
</evidence>
<feature type="region of interest" description="Disordered" evidence="3">
    <location>
        <begin position="2397"/>
        <end position="2419"/>
    </location>
</feature>
<evidence type="ECO:0000313" key="7">
    <source>
        <dbReference type="EMBL" id="KAG2440030.1"/>
    </source>
</evidence>
<feature type="compositionally biased region" description="Polar residues" evidence="3">
    <location>
        <begin position="1961"/>
        <end position="1975"/>
    </location>
</feature>
<dbReference type="InterPro" id="IPR037151">
    <property type="entry name" value="AlkB-like_sf"/>
</dbReference>
<dbReference type="InterPro" id="IPR000719">
    <property type="entry name" value="Prot_kinase_dom"/>
</dbReference>
<feature type="compositionally biased region" description="Low complexity" evidence="3">
    <location>
        <begin position="217"/>
        <end position="262"/>
    </location>
</feature>
<dbReference type="PROSITE" id="PS50011">
    <property type="entry name" value="PROTEIN_KINASE_DOM"/>
    <property type="match status" value="1"/>
</dbReference>
<feature type="compositionally biased region" description="Gly residues" evidence="3">
    <location>
        <begin position="1788"/>
        <end position="1797"/>
    </location>
</feature>
<protein>
    <recommendedName>
        <fullName evidence="9">Fe2OG dioxygenase domain-containing protein</fullName>
    </recommendedName>
</protein>
<dbReference type="SUPFAM" id="SSF56112">
    <property type="entry name" value="Protein kinase-like (PK-like)"/>
    <property type="match status" value="1"/>
</dbReference>
<reference evidence="7" key="1">
    <citation type="journal article" date="2020" name="bioRxiv">
        <title>Comparative genomics of Chlamydomonas.</title>
        <authorList>
            <person name="Craig R.J."/>
            <person name="Hasan A.R."/>
            <person name="Ness R.W."/>
            <person name="Keightley P.D."/>
        </authorList>
    </citation>
    <scope>NUCLEOTIDE SEQUENCE</scope>
    <source>
        <strain evidence="7">SAG 7.73</strain>
    </source>
</reference>
<evidence type="ECO:0000256" key="1">
    <source>
        <dbReference type="ARBA" id="ARBA00007879"/>
    </source>
</evidence>
<evidence type="ECO:0000313" key="8">
    <source>
        <dbReference type="Proteomes" id="UP000650467"/>
    </source>
</evidence>
<dbReference type="OrthoDB" id="545910at2759"/>
<dbReference type="PROSITE" id="PS51471">
    <property type="entry name" value="FE2OG_OXY"/>
    <property type="match status" value="1"/>
</dbReference>
<dbReference type="Pfam" id="PF13532">
    <property type="entry name" value="2OG-FeII_Oxy_2"/>
    <property type="match status" value="1"/>
</dbReference>
<feature type="transmembrane region" description="Helical" evidence="4">
    <location>
        <begin position="1800"/>
        <end position="1825"/>
    </location>
</feature>
<keyword evidence="8" id="KW-1185">Reference proteome</keyword>
<feature type="region of interest" description="Disordered" evidence="3">
    <location>
        <begin position="185"/>
        <end position="287"/>
    </location>
</feature>
<feature type="compositionally biased region" description="Low complexity" evidence="3">
    <location>
        <begin position="491"/>
        <end position="578"/>
    </location>
</feature>
<feature type="compositionally biased region" description="Low complexity" evidence="3">
    <location>
        <begin position="2397"/>
        <end position="2414"/>
    </location>
</feature>
<feature type="region of interest" description="Disordered" evidence="3">
    <location>
        <begin position="1957"/>
        <end position="1980"/>
    </location>
</feature>
<dbReference type="InterPro" id="IPR017441">
    <property type="entry name" value="Protein_kinase_ATP_BS"/>
</dbReference>
<feature type="region of interest" description="Disordered" evidence="3">
    <location>
        <begin position="481"/>
        <end position="625"/>
    </location>
</feature>
<dbReference type="PROSITE" id="PS00107">
    <property type="entry name" value="PROTEIN_KINASE_ATP"/>
    <property type="match status" value="1"/>
</dbReference>
<dbReference type="GO" id="GO:0051213">
    <property type="term" value="F:dioxygenase activity"/>
    <property type="evidence" value="ECO:0007669"/>
    <property type="project" value="InterPro"/>
</dbReference>
<feature type="region of interest" description="Disordered" evidence="3">
    <location>
        <begin position="1765"/>
        <end position="1797"/>
    </location>
</feature>
<dbReference type="SUPFAM" id="SSF51197">
    <property type="entry name" value="Clavaminate synthase-like"/>
    <property type="match status" value="1"/>
</dbReference>
<feature type="region of interest" description="Disordered" evidence="3">
    <location>
        <begin position="127"/>
        <end position="163"/>
    </location>
</feature>
<comment type="caution">
    <text evidence="7">The sequence shown here is derived from an EMBL/GenBank/DDBJ whole genome shotgun (WGS) entry which is preliminary data.</text>
</comment>
<keyword evidence="4" id="KW-1133">Transmembrane helix</keyword>
<feature type="compositionally biased region" description="Polar residues" evidence="3">
    <location>
        <begin position="265"/>
        <end position="280"/>
    </location>
</feature>
<sequence length="2703" mass="272259">MAPGPGSLDTRRDGKAVEAAVPGYAVPTAKAARAEAESRRRRVQSALASRTGAAARRAAWVDAQFPVADFEAAADLPGKTKQLSPGAAENKRVAARLPAGFPEMVVEDLREERQILERRLSALAAACSAARPPPGTSWQTSRGQASGGTGASSSTSGSSAAGAGGGKVIGALAMTTAGFAAAPDGGEAGGLHGPSSPGAQSFAFSTPRRPPTPPTVARPLPSEAGPSQQSPTAAATSARPSSTQTAAAAPATPASPARTAAAEPSKTSTPVMPERQTSGRRQWVTAAPPAGVAVTGGARRQLLFGDGMAGPAQQGPPVPAAGADAAATAVGGISLLDLRRQLHRPTAAATPVVAEALAVASQAAAAGSSVAAGAAVAALDALLGVAPPAPPPGPYLQRLHGPSWLDPVDLLRPHGSLIKFKQGRAGNGPLTADLHVQLRAQYEYEGSHLCHRERLRAGIADLNAELHSSWRAMVASGARRLAQQRRKWEESQQQQQQQQQPSAPGASAPTASAPPAAAAARPRPLSRIPPAAPGADAAAPAAAPKTAATKSRAPQQPQRQQQTHSAASSTKPAAAAAPRSRDGGSGASTSASGSAAKREGDGRKPPPAAARARGIAAAAPGGGQARPAAAAAAASRAGAPPPVAAAAASTQWPSLFTGCRGGAPQPPGSRLLPAPLTDLTALSGDALVELAKHWTQELVDWQKAQGGRGAGAAAEAGASAVAAAGAGVEPGQEGPGAQGGRRVGVSLPQLQSEGLPQLAAARLELLTAAVDKLVKAAAPAAAAAPSSQPQQPAPLIQQQLADLVWVVAHYDWGHCEAALAPAMAVPFAVVPQFMPGLRLEDFMAEVALNRDVIYLEDGSKAVEESRLTGWQSDIAATFKYSGKEMIPDPSGMTPAVRKVRDELQRLTGVWYDSVLINYYGDGKCGMRYHVDPLYGVWSPESAVVSVGDTRTFIFREIADYDSRWQYRVRNGDVVRMWGDCQDRLQHCVRVERAAADAGPRMSLVFKERLRGPGGEYLQGPNPDLTPLAGNATRALLHNLTIALPTCDVLWELTALECTFRASARWPTPGLQAGAGFLFYRSLQGLRSAAAAVNITCPPDQWAALLAASVNANSNSSNSNGNSITSGTAVWSSAYGGSRTPLAPCATATIKSGDELLAALAALQQSAARVLLTLAANVSLPPTGGPTPMRLAVAPEDEQPLARVYRNVTLVGGGSAAVYGGRLLTAEYLAALAAAEAAAAAVEAVATGSGSSGGSSLSSLLGGGTLGGTEFNIRQRRNGAYLAGRAAQASAGEVPGGAEGLRPVLTLAHVHIVNLPPGPPSSWPMGLMSTFHWWLGGTDKTGPASPQLNALRCATTGTSTELSYQLGWYKLLVATSRADRDEAAWMASWANPLQQVMSPEDGTVTTYNQAGAFRAYYNTSVQAKVLLTTPGVNEFDMWTDLPAVPPSPAAPPAANATAAPAAAAAALLPPTAFAFANSTAELLALLQEPWVGTGSSAPYGRFIFLTNNISLNAGNWPPGGAALSYNVTLFGPTRGYPPVRLDTGTLPLVSVSVAAATPAVLLVRFLRLRLAGDAVRALTAVPRAAVAAAPADAAAVLAATLSLRDWRDRCLGASSSNGDSSSVAAGSAWQAEAYSSVFELPAASLVALLALAMPANATPPGASQQPLLLPTGPVSALVALSAVLQPGGSYKLYDNGSSVGIQMRNGSLGGGVAIGSGGGGRWVAAYGASSLLLGEASNSSASSAADAACDAGSLLLILASLSDSQRGVQQQQQQDASQPPPPPPQSTADGGGNSGGGSNNVGAIVGGVVGGVVAVAAVALFIWLWARRRNHPQQQQQQAEGGDVEKLPEGVEKQQQVDAAGGGKAPMSDSNDASGGAAMSTANLAAAAVGTVGSEEAGATPTTPRRASAEDDSATRAMRATAPSSGTIIAAASPASAVPAADAAAATASTVTAVTPDEAAQQGGTSVADSDVQPRQTALLHHQPQCEDAAARHHHLQNQPQLQLLQPYGAEANTARGAAGLEVDDDGPVITGLTFSTFSGPPQMDLIPSLGVDRASPAAAAAEGSPAAAAAHRNQHRTMANVLLGSRFGVVPAAAAGAADTAAASETTTRTAADLAQMIQEYTAAATAGAATANNIAGGMSSGSSGRPAGSAPPPRVLGRGAYGVVVLGEWRGLPAAIKVMMFTAGDAKHAHRLAREVALTTSLSHAHVVPTYHYTLETLPADGGAGSVLEGPATAGGRRAGAAAMAETLAAANDPLAAVRLRLVMQYCEGGNLGAALKSGSFDQPLLPGRGSPAEGASASPTPALATAAAAAGSQQRDRPTVQNLPLALLTALDVLSGLAYLHSCNVVHGDLSENNILLKAVHAELSPAALRSAAAAAAAACEGAAATAASSSSAAAAGTTQQQQGPAPPNGATTASATGSDLSVTVLPAMGAQQPPAARSSGVGGGSGSASGSEAPRLFGSTTSISTFDSSMRRVYAEASGSLVSAGGGDSCSGGPASAAESTTSRRLEASMGRAVRRLLGVKFKISDFGLSVQMTGDGQTHISNMRQGTPFFAAPELVATGRLAPAADMYSFGVVLWLLLHGVALGQMAHLLPRSALIPVHAALLRHTSPALPPAAAELLADCLSPRPEHRPAAAAARERVAALLQEVVGLEMAELLTSGSERHEHGGAAAALLRAGASAASGGTSSGADTANTTNTASSG</sequence>
<name>A0A835TLQ1_CHLIN</name>
<feature type="region of interest" description="Disordered" evidence="3">
    <location>
        <begin position="2434"/>
        <end position="2461"/>
    </location>
</feature>
<feature type="compositionally biased region" description="Low complexity" evidence="3">
    <location>
        <begin position="1765"/>
        <end position="1776"/>
    </location>
</feature>
<feature type="compositionally biased region" description="Low complexity" evidence="3">
    <location>
        <begin position="609"/>
        <end position="625"/>
    </location>
</feature>
<dbReference type="Gene3D" id="3.30.200.20">
    <property type="entry name" value="Phosphorylase Kinase, domain 1"/>
    <property type="match status" value="1"/>
</dbReference>
<feature type="region of interest" description="Disordered" evidence="3">
    <location>
        <begin position="2682"/>
        <end position="2703"/>
    </location>
</feature>
<dbReference type="Pfam" id="PF07714">
    <property type="entry name" value="PK_Tyr_Ser-Thr"/>
    <property type="match status" value="1"/>
</dbReference>
<evidence type="ECO:0000259" key="6">
    <source>
        <dbReference type="PROSITE" id="PS51471"/>
    </source>
</evidence>
<dbReference type="Gene3D" id="1.10.510.10">
    <property type="entry name" value="Transferase(Phosphotransferase) domain 1"/>
    <property type="match status" value="2"/>
</dbReference>
<feature type="region of interest" description="Disordered" evidence="3">
    <location>
        <begin position="1833"/>
        <end position="1876"/>
    </location>
</feature>
<dbReference type="PANTHER" id="PTHR31212:SF4">
    <property type="entry name" value="ALPHA-KETOGLUTARATE-DEPENDENT DIOXYGENASE ALKB HOMOLOG 3"/>
    <property type="match status" value="1"/>
</dbReference>
<dbReference type="Proteomes" id="UP000650467">
    <property type="component" value="Unassembled WGS sequence"/>
</dbReference>